<protein>
    <submittedName>
        <fullName evidence="2">Uncharacterized protein</fullName>
    </submittedName>
</protein>
<dbReference type="GeneID" id="25326421"/>
<reference evidence="2 3" key="1">
    <citation type="submission" date="2015-01" db="EMBL/GenBank/DDBJ databases">
        <title>The Genome Sequence of Exophiala xenobiotica CBS118157.</title>
        <authorList>
            <consortium name="The Broad Institute Genomics Platform"/>
            <person name="Cuomo C."/>
            <person name="de Hoog S."/>
            <person name="Gorbushina A."/>
            <person name="Stielow B."/>
            <person name="Teixiera M."/>
            <person name="Abouelleil A."/>
            <person name="Chapman S.B."/>
            <person name="Priest M."/>
            <person name="Young S.K."/>
            <person name="Wortman J."/>
            <person name="Nusbaum C."/>
            <person name="Birren B."/>
        </authorList>
    </citation>
    <scope>NUCLEOTIDE SEQUENCE [LARGE SCALE GENOMIC DNA]</scope>
    <source>
        <strain evidence="2 3">CBS 118157</strain>
    </source>
</reference>
<accession>A0A0D2EK21</accession>
<dbReference type="AlphaFoldDB" id="A0A0D2EK21"/>
<dbReference type="RefSeq" id="XP_013316372.1">
    <property type="nucleotide sequence ID" value="XM_013460918.1"/>
</dbReference>
<proteinExistence type="predicted"/>
<organism evidence="2 3">
    <name type="scientific">Exophiala xenobiotica</name>
    <dbReference type="NCBI Taxonomy" id="348802"/>
    <lineage>
        <taxon>Eukaryota</taxon>
        <taxon>Fungi</taxon>
        <taxon>Dikarya</taxon>
        <taxon>Ascomycota</taxon>
        <taxon>Pezizomycotina</taxon>
        <taxon>Eurotiomycetes</taxon>
        <taxon>Chaetothyriomycetidae</taxon>
        <taxon>Chaetothyriales</taxon>
        <taxon>Herpotrichiellaceae</taxon>
        <taxon>Exophiala</taxon>
    </lineage>
</organism>
<evidence type="ECO:0000313" key="2">
    <source>
        <dbReference type="EMBL" id="KIW55788.1"/>
    </source>
</evidence>
<name>A0A0D2EK21_9EURO</name>
<keyword evidence="1" id="KW-0732">Signal</keyword>
<gene>
    <name evidence="2" type="ORF">PV05_04513</name>
</gene>
<keyword evidence="3" id="KW-1185">Reference proteome</keyword>
<sequence length="176" mass="18883">MVSFKTLLSLAPAASLTLAAPSWPPKPGCGDLDIIFTGLPPYHPLVTAQGFDPAAVDAALRGDAADIVKAGYNLRVVLMGPEQPLSVLSGQMDGINWDGTGVGYGVRGSRLENLTLRFTDTIDLYRHKAPFVPIVFDHSPDSALWAIQQKWPLSTNCSNSPGKDLGFEIFCDICPQ</sequence>
<feature type="chain" id="PRO_5002241267" evidence="1">
    <location>
        <begin position="20"/>
        <end position="176"/>
    </location>
</feature>
<evidence type="ECO:0000256" key="1">
    <source>
        <dbReference type="SAM" id="SignalP"/>
    </source>
</evidence>
<dbReference type="EMBL" id="KN847319">
    <property type="protein sequence ID" value="KIW55788.1"/>
    <property type="molecule type" value="Genomic_DNA"/>
</dbReference>
<dbReference type="HOGENOM" id="CLU_102245_0_0_1"/>
<evidence type="ECO:0000313" key="3">
    <source>
        <dbReference type="Proteomes" id="UP000054342"/>
    </source>
</evidence>
<dbReference type="Proteomes" id="UP000054342">
    <property type="component" value="Unassembled WGS sequence"/>
</dbReference>
<dbReference type="OrthoDB" id="2943660at2759"/>
<feature type="signal peptide" evidence="1">
    <location>
        <begin position="1"/>
        <end position="19"/>
    </location>
</feature>